<evidence type="ECO:0000313" key="1">
    <source>
        <dbReference type="EMBL" id="AYF01307.1"/>
    </source>
</evidence>
<gene>
    <name evidence="1" type="ORF">PY32053_01680</name>
</gene>
<organism evidence="1 2">
    <name type="scientific">Paracoccus yeei</name>
    <dbReference type="NCBI Taxonomy" id="147645"/>
    <lineage>
        <taxon>Bacteria</taxon>
        <taxon>Pseudomonadati</taxon>
        <taxon>Pseudomonadota</taxon>
        <taxon>Alphaproteobacteria</taxon>
        <taxon>Rhodobacterales</taxon>
        <taxon>Paracoccaceae</taxon>
        <taxon>Paracoccus</taxon>
    </lineage>
</organism>
<dbReference type="Proteomes" id="UP000272010">
    <property type="component" value="Chromosome"/>
</dbReference>
<dbReference type="RefSeq" id="WP_190941359.1">
    <property type="nucleotide sequence ID" value="NZ_CP038042.1"/>
</dbReference>
<proteinExistence type="predicted"/>
<reference evidence="2" key="1">
    <citation type="submission" date="2018-07" db="EMBL/GenBank/DDBJ databases">
        <title>Genome Structure of the Opportunistic Pathogen Paracoccus yeei (Alphaproteobacteria) and Identification of Putative Virulence Factors.</title>
        <authorList>
            <person name="Lasek R."/>
            <person name="Szuplewska M."/>
            <person name="Mitura M."/>
            <person name="Decewicz P."/>
            <person name="Chmielowska C."/>
            <person name="Pawlot A."/>
            <person name="Sentkowska D."/>
            <person name="Czarnecki J."/>
            <person name="Bartosik D."/>
        </authorList>
    </citation>
    <scope>NUCLEOTIDE SEQUENCE [LARGE SCALE GENOMIC DNA]</scope>
    <source>
        <strain evidence="2">CCUG 32053</strain>
    </source>
</reference>
<dbReference type="AlphaFoldDB" id="A0A386UKS9"/>
<protein>
    <submittedName>
        <fullName evidence="1">Uncharacterized protein</fullName>
    </submittedName>
</protein>
<evidence type="ECO:0000313" key="2">
    <source>
        <dbReference type="Proteomes" id="UP000272010"/>
    </source>
</evidence>
<name>A0A386UKS9_9RHOB</name>
<sequence>MGRPDITLKRLLIASKEAGYIVAGAKAEGDKIELIFETPKDALPADLINWSRKK</sequence>
<accession>A0A386UKS9</accession>
<dbReference type="EMBL" id="CP031078">
    <property type="protein sequence ID" value="AYF01307.1"/>
    <property type="molecule type" value="Genomic_DNA"/>
</dbReference>